<dbReference type="Proteomes" id="UP000887579">
    <property type="component" value="Unplaced"/>
</dbReference>
<organism evidence="1 2">
    <name type="scientific">Panagrolaimus sp. ES5</name>
    <dbReference type="NCBI Taxonomy" id="591445"/>
    <lineage>
        <taxon>Eukaryota</taxon>
        <taxon>Metazoa</taxon>
        <taxon>Ecdysozoa</taxon>
        <taxon>Nematoda</taxon>
        <taxon>Chromadorea</taxon>
        <taxon>Rhabditida</taxon>
        <taxon>Tylenchina</taxon>
        <taxon>Panagrolaimomorpha</taxon>
        <taxon>Panagrolaimoidea</taxon>
        <taxon>Panagrolaimidae</taxon>
        <taxon>Panagrolaimus</taxon>
    </lineage>
</organism>
<proteinExistence type="predicted"/>
<protein>
    <submittedName>
        <fullName evidence="2">Uncharacterized protein</fullName>
    </submittedName>
</protein>
<reference evidence="2" key="1">
    <citation type="submission" date="2022-11" db="UniProtKB">
        <authorList>
            <consortium name="WormBaseParasite"/>
        </authorList>
    </citation>
    <scope>IDENTIFICATION</scope>
</reference>
<sequence length="334" mass="36907">MKIILFLLFIFPFYTNGLNCGYSGRCYGWGKDADPIPLETKVCANECVSFKCFSGDVFHILEGSGCFEDFINACKFVPTDVIIEIKESISNYNISSDTLVFKSCNDSDGCATNGFNPWKMIDNDKNSTFGSHGTKVPDIQCYYNNMSKSSLPKVKCRSFGSCDSGEEFHEVPSDFADAGEKVCDACLQFYCSENGTQVINANGCYEDFLHACPYVSADVKEKLKANIKDSFFYGTNFIVSSCSFKDKCESGYLNAYENVYHNFSNGIDSNATETCHYDILPISDFSTSTTTITVSPSLTSSTTDPEENPNPSGSVINKFGKLAILGLIFNYLFI</sequence>
<evidence type="ECO:0000313" key="2">
    <source>
        <dbReference type="WBParaSite" id="ES5_v2.g16241.t1"/>
    </source>
</evidence>
<evidence type="ECO:0000313" key="1">
    <source>
        <dbReference type="Proteomes" id="UP000887579"/>
    </source>
</evidence>
<name>A0AC34FG42_9BILA</name>
<accession>A0AC34FG42</accession>
<dbReference type="WBParaSite" id="ES5_v2.g16241.t1">
    <property type="protein sequence ID" value="ES5_v2.g16241.t1"/>
    <property type="gene ID" value="ES5_v2.g16241"/>
</dbReference>